<comment type="caution">
    <text evidence="2">The sequence shown here is derived from an EMBL/GenBank/DDBJ whole genome shotgun (WGS) entry which is preliminary data.</text>
</comment>
<protein>
    <submittedName>
        <fullName evidence="2">Uncharacterized protein</fullName>
    </submittedName>
</protein>
<evidence type="ECO:0000313" key="2">
    <source>
        <dbReference type="EMBL" id="MBP1907061.1"/>
    </source>
</evidence>
<evidence type="ECO:0000256" key="1">
    <source>
        <dbReference type="SAM" id="MobiDB-lite"/>
    </source>
</evidence>
<evidence type="ECO:0000313" key="3">
    <source>
        <dbReference type="Proteomes" id="UP001519272"/>
    </source>
</evidence>
<organism evidence="2 3">
    <name type="scientific">Paenibacillus turicensis</name>
    <dbReference type="NCBI Taxonomy" id="160487"/>
    <lineage>
        <taxon>Bacteria</taxon>
        <taxon>Bacillati</taxon>
        <taxon>Bacillota</taxon>
        <taxon>Bacilli</taxon>
        <taxon>Bacillales</taxon>
        <taxon>Paenibacillaceae</taxon>
        <taxon>Paenibacillus</taxon>
    </lineage>
</organism>
<proteinExistence type="predicted"/>
<accession>A0ABS4FWV1</accession>
<feature type="region of interest" description="Disordered" evidence="1">
    <location>
        <begin position="1"/>
        <end position="41"/>
    </location>
</feature>
<dbReference type="EMBL" id="JAGGKG010000021">
    <property type="protein sequence ID" value="MBP1907061.1"/>
    <property type="molecule type" value="Genomic_DNA"/>
</dbReference>
<reference evidence="2 3" key="1">
    <citation type="submission" date="2021-03" db="EMBL/GenBank/DDBJ databases">
        <title>Genomic Encyclopedia of Type Strains, Phase IV (KMG-IV): sequencing the most valuable type-strain genomes for metagenomic binning, comparative biology and taxonomic classification.</title>
        <authorList>
            <person name="Goeker M."/>
        </authorList>
    </citation>
    <scope>NUCLEOTIDE SEQUENCE [LARGE SCALE GENOMIC DNA]</scope>
    <source>
        <strain evidence="2 3">DSM 14349</strain>
    </source>
</reference>
<keyword evidence="3" id="KW-1185">Reference proteome</keyword>
<dbReference type="RefSeq" id="WP_280921161.1">
    <property type="nucleotide sequence ID" value="NZ_JAGGKG010000021.1"/>
</dbReference>
<sequence>MSSYKTTLSSTTESTNKPSMIEPSREERSVDKPSLVKPPKK</sequence>
<gene>
    <name evidence="2" type="ORF">J2Z32_003726</name>
</gene>
<dbReference type="Proteomes" id="UP001519272">
    <property type="component" value="Unassembled WGS sequence"/>
</dbReference>
<feature type="compositionally biased region" description="Polar residues" evidence="1">
    <location>
        <begin position="1"/>
        <end position="18"/>
    </location>
</feature>
<name>A0ABS4FWV1_9BACL</name>